<keyword evidence="6 12" id="KW-0812">Transmembrane</keyword>
<evidence type="ECO:0000256" key="9">
    <source>
        <dbReference type="ARBA" id="ARBA00023180"/>
    </source>
</evidence>
<evidence type="ECO:0000256" key="1">
    <source>
        <dbReference type="ARBA" id="ARBA00004651"/>
    </source>
</evidence>
<keyword evidence="7 12" id="KW-1133">Transmembrane helix</keyword>
<evidence type="ECO:0000256" key="5">
    <source>
        <dbReference type="ARBA" id="ARBA00022475"/>
    </source>
</evidence>
<name>A0A836ANS6_SHEEP</name>
<evidence type="ECO:0000256" key="12">
    <source>
        <dbReference type="RuleBase" id="RU368066"/>
    </source>
</evidence>
<comment type="function">
    <text evidence="11">Choline/H+ antiporter.</text>
</comment>
<evidence type="ECO:0000256" key="3">
    <source>
        <dbReference type="ARBA" id="ARBA00022448"/>
    </source>
</evidence>
<evidence type="ECO:0000256" key="8">
    <source>
        <dbReference type="ARBA" id="ARBA00023136"/>
    </source>
</evidence>
<reference evidence="13 14" key="1">
    <citation type="submission" date="2020-12" db="EMBL/GenBank/DDBJ databases">
        <title>De novo assembly of Tibetan sheep genome.</title>
        <authorList>
            <person name="Li X."/>
        </authorList>
    </citation>
    <scope>NUCLEOTIDE SEQUENCE [LARGE SCALE GENOMIC DNA]</scope>
    <source>
        <tissue evidence="13">Heart</tissue>
    </source>
</reference>
<keyword evidence="3" id="KW-0813">Transport</keyword>
<evidence type="ECO:0000313" key="14">
    <source>
        <dbReference type="Proteomes" id="UP000664991"/>
    </source>
</evidence>
<comment type="catalytic activity">
    <reaction evidence="10">
        <text>choline(out) + n H(+)(in) = choline(in) + n H(+)(out)</text>
        <dbReference type="Rhea" id="RHEA:75463"/>
        <dbReference type="ChEBI" id="CHEBI:15354"/>
        <dbReference type="ChEBI" id="CHEBI:15378"/>
    </reaction>
</comment>
<evidence type="ECO:0000256" key="2">
    <source>
        <dbReference type="ARBA" id="ARBA00007168"/>
    </source>
</evidence>
<feature type="transmembrane region" description="Helical" evidence="12">
    <location>
        <begin position="21"/>
        <end position="46"/>
    </location>
</feature>
<dbReference type="GO" id="GO:0015101">
    <property type="term" value="F:organic cation transmembrane transporter activity"/>
    <property type="evidence" value="ECO:0007669"/>
    <property type="project" value="UniProtKB-ARBA"/>
</dbReference>
<dbReference type="AlphaFoldDB" id="A0A836ANS6"/>
<gene>
    <name evidence="13" type="ORF">JEQ12_000463</name>
</gene>
<evidence type="ECO:0000313" key="13">
    <source>
        <dbReference type="EMBL" id="KAG5214887.1"/>
    </source>
</evidence>
<comment type="caution">
    <text evidence="12">Lacks conserved residue(s) required for the propagation of feature annotation.</text>
</comment>
<dbReference type="Proteomes" id="UP000664991">
    <property type="component" value="Unassembled WGS sequence"/>
</dbReference>
<protein>
    <recommendedName>
        <fullName evidence="12">Choline transporter-like protein</fullName>
    </recommendedName>
</protein>
<comment type="function">
    <text evidence="12">Choline transporter.</text>
</comment>
<comment type="subcellular location">
    <subcellularLocation>
        <location evidence="1 12">Cell membrane</location>
        <topology evidence="1 12">Multi-pass membrane protein</topology>
    </subcellularLocation>
</comment>
<dbReference type="PANTHER" id="PTHR12385">
    <property type="entry name" value="CHOLINE TRANSPORTER-LIKE (SLC FAMILY 44)"/>
    <property type="match status" value="1"/>
</dbReference>
<dbReference type="InterPro" id="IPR007603">
    <property type="entry name" value="Choline_transptr-like"/>
</dbReference>
<keyword evidence="4" id="KW-0050">Antiport</keyword>
<comment type="similarity">
    <text evidence="2 12">Belongs to the CTL (choline transporter-like) family.</text>
</comment>
<proteinExistence type="inferred from homology"/>
<dbReference type="GO" id="GO:0005886">
    <property type="term" value="C:plasma membrane"/>
    <property type="evidence" value="ECO:0007669"/>
    <property type="project" value="UniProtKB-SubCell"/>
</dbReference>
<organism evidence="13 14">
    <name type="scientific">Ovis aries</name>
    <name type="common">Sheep</name>
    <dbReference type="NCBI Taxonomy" id="9940"/>
    <lineage>
        <taxon>Eukaryota</taxon>
        <taxon>Metazoa</taxon>
        <taxon>Chordata</taxon>
        <taxon>Craniata</taxon>
        <taxon>Vertebrata</taxon>
        <taxon>Euteleostomi</taxon>
        <taxon>Mammalia</taxon>
        <taxon>Eutheria</taxon>
        <taxon>Laurasiatheria</taxon>
        <taxon>Artiodactyla</taxon>
        <taxon>Ruminantia</taxon>
        <taxon>Pecora</taxon>
        <taxon>Bovidae</taxon>
        <taxon>Caprinae</taxon>
        <taxon>Ovis</taxon>
    </lineage>
</organism>
<dbReference type="Pfam" id="PF04515">
    <property type="entry name" value="Choline_transpo"/>
    <property type="match status" value="1"/>
</dbReference>
<keyword evidence="5" id="KW-1003">Cell membrane</keyword>
<feature type="transmembrane region" description="Helical" evidence="12">
    <location>
        <begin position="122"/>
        <end position="155"/>
    </location>
</feature>
<evidence type="ECO:0000256" key="6">
    <source>
        <dbReference type="ARBA" id="ARBA00022692"/>
    </source>
</evidence>
<comment type="caution">
    <text evidence="13">The sequence shown here is derived from an EMBL/GenBank/DDBJ whole genome shotgun (WGS) entry which is preliminary data.</text>
</comment>
<evidence type="ECO:0000256" key="7">
    <source>
        <dbReference type="ARBA" id="ARBA00022989"/>
    </source>
</evidence>
<accession>A0A836ANS6</accession>
<evidence type="ECO:0000256" key="10">
    <source>
        <dbReference type="ARBA" id="ARBA00035093"/>
    </source>
</evidence>
<feature type="transmembrane region" description="Helical" evidence="12">
    <location>
        <begin position="175"/>
        <end position="199"/>
    </location>
</feature>
<evidence type="ECO:0000256" key="4">
    <source>
        <dbReference type="ARBA" id="ARBA00022449"/>
    </source>
</evidence>
<keyword evidence="8 12" id="KW-0472">Membrane</keyword>
<feature type="transmembrane region" description="Helical" evidence="12">
    <location>
        <begin position="256"/>
        <end position="277"/>
    </location>
</feature>
<sequence>MLPESSRGPFNPLFLFVFRSCTDVLCCMIFMLFIMAYILLGLAAWVNGDPRRVAYPTDSQGYFCGQKGTPNDGINKALDARAIGVKVFEDYATTWYWILIGLTIAMFLSWMFVMLLRFTAGLLFWIFTFGVIGIIAYGLLIQCALAGAFASYYWALKKPDDIPPYPLFTAFGRAIRYHTGSLAFGSLILAIIQMFRLILEYLDKRLQILLSYQNNINCLPQMAIYGKNFCKSARDAFNLLMRNILKIAVMDRVTDFVLILGKILVAGCIGVLAFLLFTERLPVIIEGPTSLNYYWVPLLVRADMEDLERNDGSAEKPYYMSQSLMKIMNRRNVETKKQ</sequence>
<dbReference type="PANTHER" id="PTHR12385:SF42">
    <property type="entry name" value="CHOLINE TRANSPORTER-LIKE PROTEIN 5"/>
    <property type="match status" value="1"/>
</dbReference>
<evidence type="ECO:0000256" key="11">
    <source>
        <dbReference type="ARBA" id="ARBA00037726"/>
    </source>
</evidence>
<dbReference type="GO" id="GO:0015297">
    <property type="term" value="F:antiporter activity"/>
    <property type="evidence" value="ECO:0007669"/>
    <property type="project" value="UniProtKB-KW"/>
</dbReference>
<keyword evidence="9" id="KW-0325">Glycoprotein</keyword>
<dbReference type="EMBL" id="JAEMGP010000001">
    <property type="protein sequence ID" value="KAG5214887.1"/>
    <property type="molecule type" value="Genomic_DNA"/>
</dbReference>
<feature type="transmembrane region" description="Helical" evidence="12">
    <location>
        <begin position="95"/>
        <end position="115"/>
    </location>
</feature>